<evidence type="ECO:0000256" key="1">
    <source>
        <dbReference type="PIRSR" id="PIRSR613078-1"/>
    </source>
</evidence>
<dbReference type="GO" id="GO:0070297">
    <property type="term" value="P:regulation of phosphorelay signal transduction system"/>
    <property type="evidence" value="ECO:0007669"/>
    <property type="project" value="TreeGrafter"/>
</dbReference>
<dbReference type="EC" id="3.1.3.11" evidence="4"/>
<keyword evidence="4" id="KW-0378">Hydrolase</keyword>
<dbReference type="InterPro" id="IPR029033">
    <property type="entry name" value="His_PPase_superfam"/>
</dbReference>
<protein>
    <submittedName>
        <fullName evidence="4">Fructose-1,6-bisphosphatase, Mycobacterial type SUP1 Sugar phosphatase SUP1</fullName>
        <ecNumber evidence="4">3.1.3.11</ecNumber>
        <ecNumber evidence="4">3.1.3.23</ecNumber>
    </submittedName>
</protein>
<feature type="active site" description="Tele-phosphohistidine intermediate" evidence="1">
    <location>
        <position position="11"/>
    </location>
</feature>
<feature type="compositionally biased region" description="Polar residues" evidence="3">
    <location>
        <begin position="14"/>
        <end position="28"/>
    </location>
</feature>
<dbReference type="AlphaFoldDB" id="A0A6J4ITZ9"/>
<dbReference type="Pfam" id="PF00300">
    <property type="entry name" value="His_Phos_1"/>
    <property type="match status" value="1"/>
</dbReference>
<dbReference type="GO" id="GO:0101006">
    <property type="term" value="F:protein histidine phosphatase activity"/>
    <property type="evidence" value="ECO:0007669"/>
    <property type="project" value="TreeGrafter"/>
</dbReference>
<dbReference type="GO" id="GO:0042132">
    <property type="term" value="F:fructose 1,6-bisphosphate 1-phosphatase activity"/>
    <property type="evidence" value="ECO:0007669"/>
    <property type="project" value="UniProtKB-EC"/>
</dbReference>
<dbReference type="InterPro" id="IPR050275">
    <property type="entry name" value="PGM_Phosphatase"/>
</dbReference>
<evidence type="ECO:0000256" key="3">
    <source>
        <dbReference type="SAM" id="MobiDB-lite"/>
    </source>
</evidence>
<sequence>MSGHQVVLVRHGQTEWSLSGQHTGTTDMPLTDEGRRHAEALGGRLSAWSFARVLTSPLSRAADTCRLAGLGDHADVTDDLREWDYGAYEGRRTADIREERPGWGVWKDGVPDGETVDELGLRADRVIEAARSAGGDVALFAHGHILRVMGARWIGLPPDHGALLALSTASISVLGWERETAVIERWNETAAH</sequence>
<dbReference type="PANTHER" id="PTHR48100">
    <property type="entry name" value="BROAD-SPECIFICITY PHOSPHATASE YOR283W-RELATED"/>
    <property type="match status" value="1"/>
</dbReference>
<proteinExistence type="predicted"/>
<dbReference type="SMART" id="SM00855">
    <property type="entry name" value="PGAM"/>
    <property type="match status" value="1"/>
</dbReference>
<feature type="binding site" evidence="2">
    <location>
        <begin position="23"/>
        <end position="24"/>
    </location>
    <ligand>
        <name>substrate</name>
    </ligand>
</feature>
<name>A0A6J4ITZ9_9ACTN</name>
<organism evidence="4">
    <name type="scientific">uncultured Acidimicrobiales bacterium</name>
    <dbReference type="NCBI Taxonomy" id="310071"/>
    <lineage>
        <taxon>Bacteria</taxon>
        <taxon>Bacillati</taxon>
        <taxon>Actinomycetota</taxon>
        <taxon>Acidimicrobiia</taxon>
        <taxon>Acidimicrobiales</taxon>
        <taxon>environmental samples</taxon>
    </lineage>
</organism>
<dbReference type="EMBL" id="CADCTB010000165">
    <property type="protein sequence ID" value="CAA9260184.1"/>
    <property type="molecule type" value="Genomic_DNA"/>
</dbReference>
<feature type="binding site" evidence="2">
    <location>
        <begin position="82"/>
        <end position="85"/>
    </location>
    <ligand>
        <name>substrate</name>
    </ligand>
</feature>
<dbReference type="Gene3D" id="3.40.50.1240">
    <property type="entry name" value="Phosphoglycerate mutase-like"/>
    <property type="match status" value="1"/>
</dbReference>
<feature type="region of interest" description="Disordered" evidence="3">
    <location>
        <begin position="12"/>
        <end position="31"/>
    </location>
</feature>
<dbReference type="InterPro" id="IPR013078">
    <property type="entry name" value="His_Pase_superF_clade-1"/>
</dbReference>
<dbReference type="SUPFAM" id="SSF53254">
    <property type="entry name" value="Phosphoglycerate mutase-like"/>
    <property type="match status" value="1"/>
</dbReference>
<dbReference type="EC" id="3.1.3.23" evidence="4"/>
<dbReference type="PANTHER" id="PTHR48100:SF15">
    <property type="entry name" value="SEDOHEPTULOSE 1,7-BISPHOSPHATASE"/>
    <property type="match status" value="1"/>
</dbReference>
<feature type="active site" description="Proton donor/acceptor" evidence="1">
    <location>
        <position position="82"/>
    </location>
</feature>
<dbReference type="CDD" id="cd07067">
    <property type="entry name" value="HP_PGM_like"/>
    <property type="match status" value="1"/>
</dbReference>
<feature type="binding site" evidence="2">
    <location>
        <position position="60"/>
    </location>
    <ligand>
        <name>substrate</name>
    </ligand>
</feature>
<reference evidence="4" key="1">
    <citation type="submission" date="2020-02" db="EMBL/GenBank/DDBJ databases">
        <authorList>
            <person name="Meier V. D."/>
        </authorList>
    </citation>
    <scope>NUCLEOTIDE SEQUENCE</scope>
    <source>
        <strain evidence="4">AVDCRST_MAG10</strain>
    </source>
</reference>
<evidence type="ECO:0000313" key="4">
    <source>
        <dbReference type="EMBL" id="CAA9260184.1"/>
    </source>
</evidence>
<evidence type="ECO:0000256" key="2">
    <source>
        <dbReference type="PIRSR" id="PIRSR613078-2"/>
    </source>
</evidence>
<accession>A0A6J4ITZ9</accession>
<gene>
    <name evidence="4" type="ORF">AVDCRST_MAG10-2708</name>
</gene>